<gene>
    <name evidence="1" type="ORF">C8D77_11022</name>
</gene>
<evidence type="ECO:0000313" key="1">
    <source>
        <dbReference type="EMBL" id="PWJ88555.1"/>
    </source>
</evidence>
<reference evidence="1 2" key="1">
    <citation type="submission" date="2018-05" db="EMBL/GenBank/DDBJ databases">
        <title>Genomic Encyclopedia of Type Strains, Phase IV (KMG-IV): sequencing the most valuable type-strain genomes for metagenomic binning, comparative biology and taxonomic classification.</title>
        <authorList>
            <person name="Goeker M."/>
        </authorList>
    </citation>
    <scope>NUCLEOTIDE SEQUENCE [LARGE SCALE GENOMIC DNA]</scope>
    <source>
        <strain evidence="1 2">DSM 2626</strain>
    </source>
</reference>
<name>A0A8E2W8T7_RHILI</name>
<accession>A0A8E2W8T7</accession>
<dbReference type="Proteomes" id="UP000245631">
    <property type="component" value="Unassembled WGS sequence"/>
</dbReference>
<evidence type="ECO:0000313" key="2">
    <source>
        <dbReference type="Proteomes" id="UP000245631"/>
    </source>
</evidence>
<dbReference type="EMBL" id="QGGH01000010">
    <property type="protein sequence ID" value="PWJ88555.1"/>
    <property type="molecule type" value="Genomic_DNA"/>
</dbReference>
<organism evidence="1 2">
    <name type="scientific">Rhizobium loti</name>
    <name type="common">Mesorhizobium loti</name>
    <dbReference type="NCBI Taxonomy" id="381"/>
    <lineage>
        <taxon>Bacteria</taxon>
        <taxon>Pseudomonadati</taxon>
        <taxon>Pseudomonadota</taxon>
        <taxon>Alphaproteobacteria</taxon>
        <taxon>Hyphomicrobiales</taxon>
        <taxon>Phyllobacteriaceae</taxon>
        <taxon>Mesorhizobium</taxon>
    </lineage>
</organism>
<protein>
    <submittedName>
        <fullName evidence="1">Uncharacterized protein</fullName>
    </submittedName>
</protein>
<comment type="caution">
    <text evidence="1">The sequence shown here is derived from an EMBL/GenBank/DDBJ whole genome shotgun (WGS) entry which is preliminary data.</text>
</comment>
<sequence length="69" mass="7407">MMGVVENGPGKGPKLACFARKMLEILGREPGNSLRLGQVATALDWLAISSFRHPEFVRGKNPGIGNDEA</sequence>
<proteinExistence type="predicted"/>
<dbReference type="AlphaFoldDB" id="A0A8E2W8T7"/>